<dbReference type="PANTHER" id="PTHR43404:SF2">
    <property type="entry name" value="LIPOPOLYSACCHARIDE CHOLINEPHOSPHOTRANSFERASE LICD"/>
    <property type="match status" value="1"/>
</dbReference>
<keyword evidence="3" id="KW-1185">Reference proteome</keyword>
<organism evidence="2 3">
    <name type="scientific">Owenia fusiformis</name>
    <name type="common">Polychaete worm</name>
    <dbReference type="NCBI Taxonomy" id="6347"/>
    <lineage>
        <taxon>Eukaryota</taxon>
        <taxon>Metazoa</taxon>
        <taxon>Spiralia</taxon>
        <taxon>Lophotrochozoa</taxon>
        <taxon>Annelida</taxon>
        <taxon>Polychaeta</taxon>
        <taxon>Sedentaria</taxon>
        <taxon>Canalipalpata</taxon>
        <taxon>Sabellida</taxon>
        <taxon>Oweniida</taxon>
        <taxon>Oweniidae</taxon>
        <taxon>Owenia</taxon>
    </lineage>
</organism>
<protein>
    <recommendedName>
        <fullName evidence="1">LicD/FKTN/FKRP nucleotidyltransferase domain-containing protein</fullName>
    </recommendedName>
</protein>
<proteinExistence type="predicted"/>
<dbReference type="Proteomes" id="UP000749559">
    <property type="component" value="Unassembled WGS sequence"/>
</dbReference>
<reference evidence="2" key="1">
    <citation type="submission" date="2022-03" db="EMBL/GenBank/DDBJ databases">
        <authorList>
            <person name="Martin C."/>
        </authorList>
    </citation>
    <scope>NUCLEOTIDE SEQUENCE</scope>
</reference>
<dbReference type="AlphaFoldDB" id="A0A8J1U3Y6"/>
<dbReference type="InterPro" id="IPR052942">
    <property type="entry name" value="LPS_cholinephosphotransferase"/>
</dbReference>
<dbReference type="GO" id="GO:0009100">
    <property type="term" value="P:glycoprotein metabolic process"/>
    <property type="evidence" value="ECO:0007669"/>
    <property type="project" value="UniProtKB-ARBA"/>
</dbReference>
<name>A0A8J1U3Y6_OWEFU</name>
<gene>
    <name evidence="2" type="ORF">OFUS_LOCUS16315</name>
</gene>
<dbReference type="EMBL" id="CAIIXF020000008">
    <property type="protein sequence ID" value="CAH1791202.1"/>
    <property type="molecule type" value="Genomic_DNA"/>
</dbReference>
<dbReference type="OrthoDB" id="419198at2759"/>
<dbReference type="Pfam" id="PF04991">
    <property type="entry name" value="LicD"/>
    <property type="match status" value="1"/>
</dbReference>
<evidence type="ECO:0000259" key="1">
    <source>
        <dbReference type="Pfam" id="PF04991"/>
    </source>
</evidence>
<comment type="caution">
    <text evidence="2">The sequence shown here is derived from an EMBL/GenBank/DDBJ whole genome shotgun (WGS) entry which is preliminary data.</text>
</comment>
<dbReference type="InterPro" id="IPR007074">
    <property type="entry name" value="LicD/FKTN/FKRP_NTP_transf"/>
</dbReference>
<evidence type="ECO:0000313" key="3">
    <source>
        <dbReference type="Proteomes" id="UP000749559"/>
    </source>
</evidence>
<feature type="domain" description="LicD/FKTN/FKRP nucleotidyltransferase" evidence="1">
    <location>
        <begin position="140"/>
        <end position="186"/>
    </location>
</feature>
<accession>A0A8J1U3Y6</accession>
<dbReference type="PANTHER" id="PTHR43404">
    <property type="entry name" value="LIPOPOLYSACCHARIDE CHOLINEPHOSPHOTRANSFERASE LICD"/>
    <property type="match status" value="1"/>
</dbReference>
<sequence length="356" mass="41032">MSLIGLRRRRLIVLIAIFCIAVLIVFLHLGMKSKGAFQDGQKSLDGHDLVDKLQHISNSQLLLNLLANISSYLERPERSTQIDAMASTYKHSSTKKAAATNKPQEINLDTIPVQFKQSMTPRQKMILFDLMDKLDKVMTEQNILYLLYGGSLLGSYRHHDLIPWDDDIDIFVPLAKKEELVRAVATLGDHYKIVPAGPRMKLFSDKSNKTSRFSWKWPYVDISFYAENATHIMDSSKEFKNYIYPKNVVFPLHRRPLGTLMLFAPKDTYANLKLTYTTMKNCQSYFYSHMLEKLSKNPKLSMPCSNLKRVVPFVHRTLAKTGINESLWLNEKFIHSYVINEPQYAMTDPFGLELMQ</sequence>
<evidence type="ECO:0000313" key="2">
    <source>
        <dbReference type="EMBL" id="CAH1791202.1"/>
    </source>
</evidence>